<dbReference type="SUPFAM" id="SSF103473">
    <property type="entry name" value="MFS general substrate transporter"/>
    <property type="match status" value="1"/>
</dbReference>
<dbReference type="Pfam" id="PF08659">
    <property type="entry name" value="KR"/>
    <property type="match status" value="1"/>
</dbReference>
<evidence type="ECO:0000256" key="6">
    <source>
        <dbReference type="ARBA" id="ARBA00022857"/>
    </source>
</evidence>
<dbReference type="Gene3D" id="3.30.70.3290">
    <property type="match status" value="1"/>
</dbReference>
<dbReference type="SMART" id="SM00827">
    <property type="entry name" value="PKS_AT"/>
    <property type="match status" value="1"/>
</dbReference>
<evidence type="ECO:0000256" key="11">
    <source>
        <dbReference type="SAM" id="MobiDB-lite"/>
    </source>
</evidence>
<dbReference type="PROSITE" id="PS00606">
    <property type="entry name" value="KS3_1"/>
    <property type="match status" value="1"/>
</dbReference>
<evidence type="ECO:0000256" key="2">
    <source>
        <dbReference type="ARBA" id="ARBA00022450"/>
    </source>
</evidence>
<dbReference type="InterPro" id="IPR016035">
    <property type="entry name" value="Acyl_Trfase/lysoPLipase"/>
</dbReference>
<keyword evidence="12" id="KW-1133">Transmembrane helix</keyword>
<dbReference type="CDD" id="cd05195">
    <property type="entry name" value="enoyl_red"/>
    <property type="match status" value="1"/>
</dbReference>
<dbReference type="InterPro" id="IPR020841">
    <property type="entry name" value="PKS_Beta-ketoAc_synthase_dom"/>
</dbReference>
<dbReference type="SUPFAM" id="SSF53901">
    <property type="entry name" value="Thiolase-like"/>
    <property type="match status" value="1"/>
</dbReference>
<dbReference type="InterPro" id="IPR018201">
    <property type="entry name" value="Ketoacyl_synth_AS"/>
</dbReference>
<feature type="transmembrane region" description="Helical" evidence="12">
    <location>
        <begin position="347"/>
        <end position="372"/>
    </location>
</feature>
<dbReference type="SUPFAM" id="SSF47336">
    <property type="entry name" value="ACP-like"/>
    <property type="match status" value="1"/>
</dbReference>
<evidence type="ECO:0008006" key="19">
    <source>
        <dbReference type="Google" id="ProtNLM"/>
    </source>
</evidence>
<dbReference type="InterPro" id="IPR029063">
    <property type="entry name" value="SAM-dependent_MTases_sf"/>
</dbReference>
<feature type="region of interest" description="C-terminal hotdog fold" evidence="10">
    <location>
        <begin position="1824"/>
        <end position="1980"/>
    </location>
</feature>
<dbReference type="InterPro" id="IPR049552">
    <property type="entry name" value="PKS_DH_N"/>
</dbReference>
<dbReference type="Pfam" id="PF08242">
    <property type="entry name" value="Methyltransf_12"/>
    <property type="match status" value="1"/>
</dbReference>
<dbReference type="Gene3D" id="3.40.50.720">
    <property type="entry name" value="NAD(P)-binding Rossmann-like Domain"/>
    <property type="match status" value="2"/>
</dbReference>
<feature type="region of interest" description="N-terminal hotdog fold" evidence="10">
    <location>
        <begin position="1646"/>
        <end position="1791"/>
    </location>
</feature>
<dbReference type="OrthoDB" id="329835at2759"/>
<keyword evidence="2" id="KW-0596">Phosphopantetheine</keyword>
<feature type="transmembrane region" description="Helical" evidence="12">
    <location>
        <begin position="211"/>
        <end position="232"/>
    </location>
</feature>
<feature type="transmembrane region" description="Helical" evidence="12">
    <location>
        <begin position="152"/>
        <end position="172"/>
    </location>
</feature>
<evidence type="ECO:0000256" key="3">
    <source>
        <dbReference type="ARBA" id="ARBA00022553"/>
    </source>
</evidence>
<evidence type="ECO:0000313" key="18">
    <source>
        <dbReference type="Proteomes" id="UP000654922"/>
    </source>
</evidence>
<dbReference type="GO" id="GO:0016020">
    <property type="term" value="C:membrane"/>
    <property type="evidence" value="ECO:0007669"/>
    <property type="project" value="UniProtKB-SubCell"/>
</dbReference>
<dbReference type="InterPro" id="IPR016036">
    <property type="entry name" value="Malonyl_transacylase_ACP-bd"/>
</dbReference>
<keyword evidence="12" id="KW-0812">Transmembrane</keyword>
<evidence type="ECO:0000256" key="7">
    <source>
        <dbReference type="ARBA" id="ARBA00023002"/>
    </source>
</evidence>
<organism evidence="17 18">
    <name type="scientific">Aspergillus felis</name>
    <dbReference type="NCBI Taxonomy" id="1287682"/>
    <lineage>
        <taxon>Eukaryota</taxon>
        <taxon>Fungi</taxon>
        <taxon>Dikarya</taxon>
        <taxon>Ascomycota</taxon>
        <taxon>Pezizomycotina</taxon>
        <taxon>Eurotiomycetes</taxon>
        <taxon>Eurotiomycetidae</taxon>
        <taxon>Eurotiales</taxon>
        <taxon>Aspergillaceae</taxon>
        <taxon>Aspergillus</taxon>
        <taxon>Aspergillus subgen. Fumigati</taxon>
    </lineage>
</organism>
<dbReference type="InterPro" id="IPR013154">
    <property type="entry name" value="ADH-like_N"/>
</dbReference>
<feature type="domain" description="Ketosynthase family 3 (KS3)" evidence="15">
    <location>
        <begin position="605"/>
        <end position="1038"/>
    </location>
</feature>
<dbReference type="InterPro" id="IPR042104">
    <property type="entry name" value="PKS_dehydratase_sf"/>
</dbReference>
<accession>A0A8H6QCH4</accession>
<keyword evidence="4" id="KW-0808">Transferase</keyword>
<evidence type="ECO:0000259" key="15">
    <source>
        <dbReference type="PROSITE" id="PS52004"/>
    </source>
</evidence>
<dbReference type="InterPro" id="IPR057326">
    <property type="entry name" value="KR_dom"/>
</dbReference>
<dbReference type="Pfam" id="PF00550">
    <property type="entry name" value="PP-binding"/>
    <property type="match status" value="1"/>
</dbReference>
<evidence type="ECO:0000259" key="13">
    <source>
        <dbReference type="PROSITE" id="PS50075"/>
    </source>
</evidence>
<dbReference type="CDD" id="cd02440">
    <property type="entry name" value="AdoMet_MTases"/>
    <property type="match status" value="1"/>
</dbReference>
<keyword evidence="5" id="KW-0677">Repeat</keyword>
<dbReference type="Pfam" id="PF14765">
    <property type="entry name" value="PS-DH"/>
    <property type="match status" value="1"/>
</dbReference>
<feature type="active site" description="Proton donor; for dehydratase activity" evidence="10">
    <location>
        <position position="1891"/>
    </location>
</feature>
<evidence type="ECO:0000259" key="14">
    <source>
        <dbReference type="PROSITE" id="PS50850"/>
    </source>
</evidence>
<dbReference type="SUPFAM" id="SSF55048">
    <property type="entry name" value="Probable ACP-binding domain of malonyl-CoA ACP transacylase"/>
    <property type="match status" value="1"/>
</dbReference>
<dbReference type="InterPro" id="IPR020807">
    <property type="entry name" value="PKS_DH"/>
</dbReference>
<dbReference type="GO" id="GO:0016491">
    <property type="term" value="F:oxidoreductase activity"/>
    <property type="evidence" value="ECO:0007669"/>
    <property type="project" value="UniProtKB-KW"/>
</dbReference>
<dbReference type="Pfam" id="PF08240">
    <property type="entry name" value="ADH_N"/>
    <property type="match status" value="1"/>
</dbReference>
<feature type="transmembrane region" description="Helical" evidence="12">
    <location>
        <begin position="392"/>
        <end position="410"/>
    </location>
</feature>
<dbReference type="GO" id="GO:0044550">
    <property type="term" value="P:secondary metabolite biosynthetic process"/>
    <property type="evidence" value="ECO:0007669"/>
    <property type="project" value="TreeGrafter"/>
</dbReference>
<dbReference type="InterPro" id="IPR036736">
    <property type="entry name" value="ACP-like_sf"/>
</dbReference>
<dbReference type="Gene3D" id="3.40.366.10">
    <property type="entry name" value="Malonyl-Coenzyme A Acyl Carrier Protein, domain 2"/>
    <property type="match status" value="1"/>
</dbReference>
<evidence type="ECO:0000313" key="17">
    <source>
        <dbReference type="EMBL" id="KAF7169924.1"/>
    </source>
</evidence>
<dbReference type="InterPro" id="IPR020806">
    <property type="entry name" value="PKS_PP-bd"/>
</dbReference>
<feature type="transmembrane region" description="Helical" evidence="12">
    <location>
        <begin position="112"/>
        <end position="131"/>
    </location>
</feature>
<feature type="transmembrane region" description="Helical" evidence="12">
    <location>
        <begin position="178"/>
        <end position="199"/>
    </location>
</feature>
<evidence type="ECO:0000259" key="16">
    <source>
        <dbReference type="PROSITE" id="PS52019"/>
    </source>
</evidence>
<dbReference type="InterPro" id="IPR011032">
    <property type="entry name" value="GroES-like_sf"/>
</dbReference>
<dbReference type="InterPro" id="IPR054514">
    <property type="entry name" value="RhiE-like_linker"/>
</dbReference>
<dbReference type="GO" id="GO:0004312">
    <property type="term" value="F:fatty acid synthase activity"/>
    <property type="evidence" value="ECO:0007669"/>
    <property type="project" value="TreeGrafter"/>
</dbReference>
<dbReference type="CDD" id="cd17502">
    <property type="entry name" value="MFS_Azr1_MDR_like"/>
    <property type="match status" value="1"/>
</dbReference>
<dbReference type="InterPro" id="IPR020846">
    <property type="entry name" value="MFS_dom"/>
</dbReference>
<dbReference type="InterPro" id="IPR016039">
    <property type="entry name" value="Thiolase-like"/>
</dbReference>
<evidence type="ECO:0000256" key="8">
    <source>
        <dbReference type="ARBA" id="ARBA00023268"/>
    </source>
</evidence>
<dbReference type="Pfam" id="PF21089">
    <property type="entry name" value="PKS_DH_N"/>
    <property type="match status" value="1"/>
</dbReference>
<feature type="domain" description="PKS/mFAS DH" evidence="16">
    <location>
        <begin position="1646"/>
        <end position="1980"/>
    </location>
</feature>
<evidence type="ECO:0000256" key="1">
    <source>
        <dbReference type="ARBA" id="ARBA00004141"/>
    </source>
</evidence>
<dbReference type="PROSITE" id="PS00012">
    <property type="entry name" value="PHOSPHOPANTETHEINE"/>
    <property type="match status" value="1"/>
</dbReference>
<feature type="active site" description="Proton acceptor; for dehydratase activity" evidence="10">
    <location>
        <position position="1678"/>
    </location>
</feature>
<feature type="transmembrane region" description="Helical" evidence="12">
    <location>
        <begin position="69"/>
        <end position="92"/>
    </location>
</feature>
<dbReference type="SMART" id="SM00825">
    <property type="entry name" value="PKS_KS"/>
    <property type="match status" value="1"/>
</dbReference>
<keyword evidence="7" id="KW-0560">Oxidoreductase</keyword>
<reference evidence="17" key="1">
    <citation type="submission" date="2020-06" db="EMBL/GenBank/DDBJ databases">
        <title>Draft genome sequences of strains closely related to Aspergillus parafelis and Aspergillus hiratsukae.</title>
        <authorList>
            <person name="Dos Santos R.A.C."/>
            <person name="Rivero-Menendez O."/>
            <person name="Steenwyk J.L."/>
            <person name="Mead M.E."/>
            <person name="Goldman G.H."/>
            <person name="Alastruey-Izquierdo A."/>
            <person name="Rokas A."/>
        </authorList>
    </citation>
    <scope>NUCLEOTIDE SEQUENCE</scope>
    <source>
        <strain evidence="17">CNM-CM5623</strain>
    </source>
</reference>
<dbReference type="InterPro" id="IPR001227">
    <property type="entry name" value="Ac_transferase_dom_sf"/>
</dbReference>
<feature type="domain" description="Major facilitator superfamily (MFS) profile" evidence="14">
    <location>
        <begin position="72"/>
        <end position="577"/>
    </location>
</feature>
<dbReference type="SMART" id="SM00822">
    <property type="entry name" value="PKS_KR"/>
    <property type="match status" value="1"/>
</dbReference>
<feature type="region of interest" description="Disordered" evidence="11">
    <location>
        <begin position="1584"/>
        <end position="1605"/>
    </location>
</feature>
<dbReference type="SUPFAM" id="SSF53335">
    <property type="entry name" value="S-adenosyl-L-methionine-dependent methyltransferases"/>
    <property type="match status" value="1"/>
</dbReference>
<keyword evidence="8" id="KW-0511">Multifunctional enzyme</keyword>
<feature type="transmembrane region" description="Helical" evidence="12">
    <location>
        <begin position="281"/>
        <end position="303"/>
    </location>
</feature>
<evidence type="ECO:0000256" key="12">
    <source>
        <dbReference type="SAM" id="Phobius"/>
    </source>
</evidence>
<comment type="caution">
    <text evidence="17">The sequence shown here is derived from an EMBL/GenBank/DDBJ whole genome shotgun (WGS) entry which is preliminary data.</text>
</comment>
<dbReference type="InterPro" id="IPR009081">
    <property type="entry name" value="PP-bd_ACP"/>
</dbReference>
<dbReference type="InterPro" id="IPR050091">
    <property type="entry name" value="PKS_NRPS_Biosynth_Enz"/>
</dbReference>
<dbReference type="InterPro" id="IPR020843">
    <property type="entry name" value="ER"/>
</dbReference>
<dbReference type="InterPro" id="IPR013968">
    <property type="entry name" value="PKS_KR"/>
</dbReference>
<keyword evidence="6" id="KW-0521">NADP</keyword>
<dbReference type="InterPro" id="IPR014031">
    <property type="entry name" value="Ketoacyl_synth_C"/>
</dbReference>
<dbReference type="SMART" id="SM00829">
    <property type="entry name" value="PKS_ER"/>
    <property type="match status" value="1"/>
</dbReference>
<gene>
    <name evidence="17" type="ORF">CNMCM5623_002475</name>
</gene>
<dbReference type="InterPro" id="IPR013217">
    <property type="entry name" value="Methyltransf_12"/>
</dbReference>
<evidence type="ECO:0000256" key="4">
    <source>
        <dbReference type="ARBA" id="ARBA00022679"/>
    </source>
</evidence>
<name>A0A8H6QCH4_9EURO</name>
<dbReference type="SUPFAM" id="SSF52151">
    <property type="entry name" value="FabD/lysophospholipase-like"/>
    <property type="match status" value="1"/>
</dbReference>
<dbReference type="GO" id="GO:0031177">
    <property type="term" value="F:phosphopantetheine binding"/>
    <property type="evidence" value="ECO:0007669"/>
    <property type="project" value="InterPro"/>
</dbReference>
<dbReference type="InterPro" id="IPR014043">
    <property type="entry name" value="Acyl_transferase_dom"/>
</dbReference>
<dbReference type="PANTHER" id="PTHR43775">
    <property type="entry name" value="FATTY ACID SYNTHASE"/>
    <property type="match status" value="1"/>
</dbReference>
<evidence type="ECO:0000256" key="10">
    <source>
        <dbReference type="PROSITE-ProRule" id="PRU01363"/>
    </source>
</evidence>
<dbReference type="Pfam" id="PF00109">
    <property type="entry name" value="ketoacyl-synt"/>
    <property type="match status" value="1"/>
</dbReference>
<dbReference type="Gene3D" id="1.20.1250.20">
    <property type="entry name" value="MFS general substrate transporter like domains"/>
    <property type="match status" value="1"/>
</dbReference>
<feature type="domain" description="Carrier" evidence="13">
    <location>
        <begin position="3212"/>
        <end position="3291"/>
    </location>
</feature>
<dbReference type="CDD" id="cd00833">
    <property type="entry name" value="PKS"/>
    <property type="match status" value="1"/>
</dbReference>
<dbReference type="PROSITE" id="PS50850">
    <property type="entry name" value="MFS"/>
    <property type="match status" value="1"/>
</dbReference>
<comment type="subcellular location">
    <subcellularLocation>
        <location evidence="1">Membrane</location>
        <topology evidence="1">Multi-pass membrane protein</topology>
    </subcellularLocation>
</comment>
<keyword evidence="3" id="KW-0597">Phosphoprotein</keyword>
<dbReference type="Gene3D" id="3.10.129.110">
    <property type="entry name" value="Polyketide synthase dehydratase"/>
    <property type="match status" value="1"/>
</dbReference>
<dbReference type="Pfam" id="PF00698">
    <property type="entry name" value="Acyl_transf_1"/>
    <property type="match status" value="1"/>
</dbReference>
<dbReference type="Gene3D" id="3.40.50.150">
    <property type="entry name" value="Vaccinia Virus protein VP39"/>
    <property type="match status" value="1"/>
</dbReference>
<keyword evidence="12" id="KW-0472">Membrane</keyword>
<feature type="transmembrane region" description="Helical" evidence="12">
    <location>
        <begin position="315"/>
        <end position="335"/>
    </location>
</feature>
<dbReference type="InterPro" id="IPR006162">
    <property type="entry name" value="Ppantetheine_attach_site"/>
</dbReference>
<keyword evidence="9" id="KW-0012">Acyltransferase</keyword>
<dbReference type="Pfam" id="PF13602">
    <property type="entry name" value="ADH_zinc_N_2"/>
    <property type="match status" value="1"/>
</dbReference>
<dbReference type="InterPro" id="IPR036259">
    <property type="entry name" value="MFS_trans_sf"/>
</dbReference>
<dbReference type="PROSITE" id="PS50075">
    <property type="entry name" value="CARRIER"/>
    <property type="match status" value="1"/>
</dbReference>
<protein>
    <recommendedName>
        <fullName evidence="19">Polyketide synthase</fullName>
    </recommendedName>
</protein>
<dbReference type="PROSITE" id="PS52019">
    <property type="entry name" value="PKS_MFAS_DH"/>
    <property type="match status" value="1"/>
</dbReference>
<dbReference type="Gene3D" id="3.40.47.10">
    <property type="match status" value="1"/>
</dbReference>
<proteinExistence type="predicted"/>
<dbReference type="SMART" id="SM00826">
    <property type="entry name" value="PKS_DH"/>
    <property type="match status" value="1"/>
</dbReference>
<dbReference type="PROSITE" id="PS52004">
    <property type="entry name" value="KS3_2"/>
    <property type="match status" value="1"/>
</dbReference>
<dbReference type="SUPFAM" id="SSF50129">
    <property type="entry name" value="GroES-like"/>
    <property type="match status" value="1"/>
</dbReference>
<dbReference type="SMART" id="SM00823">
    <property type="entry name" value="PKS_PP"/>
    <property type="match status" value="1"/>
</dbReference>
<dbReference type="Pfam" id="PF02801">
    <property type="entry name" value="Ketoacyl-synt_C"/>
    <property type="match status" value="1"/>
</dbReference>
<evidence type="ECO:0000256" key="9">
    <source>
        <dbReference type="ARBA" id="ARBA00023315"/>
    </source>
</evidence>
<dbReference type="GO" id="GO:0006633">
    <property type="term" value="P:fatty acid biosynthetic process"/>
    <property type="evidence" value="ECO:0007669"/>
    <property type="project" value="InterPro"/>
</dbReference>
<dbReference type="Gene3D" id="1.10.1200.10">
    <property type="entry name" value="ACP-like"/>
    <property type="match status" value="1"/>
</dbReference>
<evidence type="ECO:0000256" key="5">
    <source>
        <dbReference type="ARBA" id="ARBA00022737"/>
    </source>
</evidence>
<dbReference type="GO" id="GO:0022857">
    <property type="term" value="F:transmembrane transporter activity"/>
    <property type="evidence" value="ECO:0007669"/>
    <property type="project" value="InterPro"/>
</dbReference>
<dbReference type="InterPro" id="IPR014030">
    <property type="entry name" value="Ketoacyl_synth_N"/>
</dbReference>
<dbReference type="InterPro" id="IPR011701">
    <property type="entry name" value="MFS"/>
</dbReference>
<dbReference type="SUPFAM" id="SSF51735">
    <property type="entry name" value="NAD(P)-binding Rossmann-fold domains"/>
    <property type="match status" value="2"/>
</dbReference>
<sequence length="3301" mass="354681">MHHDEQVTCPEIRFGSTSMLDLELPRSRPPRPVDLTVPADPPNLLPIINGGSGQTVSPTNETTLHGARLWSLIAGLYLAVYLVGLDLSMLSTVIPKLSDYFHTISDVGWYEIAYLVPICVLQPLAGQIYTVMPSKVCVKAPLMSQQLIRFKYTYLAFFIIFELGSLACAVAPTSPVFIIGRAITGIGAAGLMNGGLVIISAACPPRIRPMITGAAISLIPLGGITGPLIAGALADHLGWKWCFWIFLPVGAVTAIIIVAVRIPEQAPKPPFRQALSELPRSVDPVGFLLFAPAIIELLLAISWGGADFAWSSPTIIGLFCGSVATMIAFAMWSRYAGERALIPRSTMLHPLVVFGSAVVAMQGGSTTVVTYYLPLWFQAIEGQSAVGAGVRLLPSMISMIAGMMTAAVLVRRLHYVPPWAIAGSILSAVGTGLLTTLSVTSTAGHWIGYQIITGYGRGMALQIPVIAVQESLPSEELAMATSSLTLLMYLGSAIGTSVGQTIFRSGIPGALAQYAPFVDPELVINTGATEIQRLVTPDQLPGLLRAYNEALTQIFLYPTASAAVAVLLAFGLGWKRIGVDDDSPDTAGVTMSEMDTSKMHQDSKAMPIAIVGMAGRFPGEAHNPSKLWDMMVDGRDAWSPIPSTRFNHKAFYHPDPARNGASNVKGGFFMEEDLGLFDAPFFGMTKAEAEALDPQQRLLLECTYEAFENAGVPMASISGEALGVFVGCFCKDWGQMTMTRDPDAVPMYQATGSGDALLANRLSYFFNLVGPSVMLDTACSSSMVALHLACTAIRAGDCRGAVVAGANALLNHDMLNPMTTTRFLSPDGRSYSYDSRANGYGRGEGVAALVLKPLEDALRDGDCVRAVIRNTGCNQDGRTPGITFPSAKAQAALLRRAHADAGLNPAETTYAECHGTGTQAGDPIEAAALSDVFCGHGGSDALTRAAPLVVGSVKTNVGHLEGAAGVAGLVKTVMMLEHQTIVPNAGFQNANERIPLKKWKLEIPQTTRPWMPTQSGVLRASVSGFGFGGTNACAILDHTQAYLASLPVPVPARIPSPAWNLDSATNHVSNGYHTSDWRDESAFRRDEVKTLRKAQFDIIGPGVEEAPQENGQNGHLHSPPAKSTSCQRRIFPLSAFNAEAGSFQASRLASYLEARSDDDNADTLADLAHTLIKHRSLLPYRAAFVARTPADLVAALQASNHAFKTRRTPPGLAFVFTGQGAAWFAMGRELLAMAPPFARSLARCDAWLRGLGADWSATEELCREQGATRVGLTRISQPLCTAVQLALVDLLADWAVNPVGVVGHSSGEIAAAYAAGLISGRAAMAAAYFRGVAASQPELHSGGMAAVAASETKVRELLGELQTHNGQHGCDIACYNSPLSCTVSGPAEAISELVNLCKSRELQVHKLPVNVAYHSLSMQAVAEGYRTALMKSSSFSLQHDEPLPTARAPMFSSVSGERLDEPSQLGADYWVENLVQPVRFCDALSRLCQELGGKSRKRDLKNNKAQNAAPVDVLVEIGPHSALAGPIRQVLQAEPALSELSYLSVLRRGEDSHETALNLAAALFEKGFAVDLSRVNQAQSPAVRAPLSNGHANGHVNGDKEPQPSSEVVQRSVLVDLPSYPWNHGTRYWAEPRESYLYRMRKEARHDLLGAIVRFNNPLEPRWRNWMRVSELPWLRHHRVQGLTVYPAAGFLCMAIEAARQHAAASQESGTGAIGGFDLREVVIGQALVIPDSTDEVETMLSLRPSQQRGFRETGSSASHVWSEFLVTSCGADGKWSEHCRGLIAVRSVDQYSGSSNEVSGSRLAELEKGRNEDHWRIAKDTCTDEVDPAALYDRLTAIGLEYGPSFRNLTRVRHDGRGSEALGTITVPDMCSHMPMQHHSAFIVHPAFLDACLHAVLPLRLDVQGAVVPTFISSVHISAGISQTPGEQFDVAVHVDKANRRQTVVSLSGQLVGDKTTQPAPTVRIDGLTLTSLAGGDERSAKDSFPIKKCLRPLLKPDPDFLTSELLSKLCAHLQPLSPEAERADLLLLEEMGYIMAERALAQVPDISHIPQGNEDRAKLYRSLTRLRDDVHTGCNPHDVKAWIGKTAEQRAAVWEQGRNSTGDEGIFVALVGDHLPAFLRDEVDVLSVVTRGDALGRYYANNNPSLRVLEIGAGTGGATMPILEKLAGSSGSDMPRFVSYDFTDVSPGFFGPFQAKMAEKGWEDLPITYRKLDIETDPVDQGFVAGTYDLIVASNVLHATKDLERTMRNTRHLLRPGGTLVLVELMRKPYGGVGDLFGIFPGWWVAEEAHRQDSPLLDENGWNEIFQRTGFSGLKAAVWDTEDSLTHKGTTLVTTAVAEESHQHPATDRCFRVVSGSGCPSAVVGAVCESLGSMGPAQAFTLEQYVQDSKLLQQDEHTHTIFLELGSSSMLRNPNEASWEAIKSLATGSEGILWVTRGACFPESSSPDLALASGLLRTLRTEIGGPLVHLDLEPGTDILAGEQLSQTLTRVYRHALETYENHGLRDGDSGGDPELEFIERNSTIQLLRFTEDTAVEHFVTSRAGVLRPSVQSMNTGTQAERRLKVEVAQLGMLDSLYFGDDARVAGPLGANEVEIEIRAAGLNFRDVMMAMGQIEAADLGAECAGIVTAVGSAVDQSKMRVGDHVVAPADGALSQCVRVPASRAQHLPDTMTFAEAATLPIVFCTALHSIRVAAVDAADIVLVHAAAGGLGQALIQLCRRAGARILATVGNSEKKRLLVDRYGIAEQDIFWSRDAGFESGVMAATAGKGVNVVFNSLSGELLRASMRCLAPWGRFVELGKRDFAINTSLEMASLAKSISFLTVDLMSLLLQRLEKGSELWESVMNMARRQEIQPIEPIATFGLGDIESAMRTMQAGRHIGKIVLEPRKGESGRVMPQGAPRPSLQSDAAYVLVGGLGGIGRSFASVMVRHLGARHLVFISRSGASTPEAQHTVRDLQRLGAQITVIACDASDKAALKAELDSRVLPPIKGVLHLGLVIKNDLFRNMELSTWLDSLKPKVEATWNLHELLPADMDFFVMLSSMAAILGVTSQAAYNAAGTFQDAFASFRNNQLGWAATTTMDLGMVVGVGYVADRIGTHNRLLAQGFEPIPEAECLALLEACLPARSHSQAPLKANGVDPGNIITGLWPARLLENRGTARALYSAPQFAYARQMATLAAAANSGAGDGGGADGTGQQRIRELLPLAESMADAESLVLSAVVGKLASLLMLPEEEIGVDDGQSMSSYGLDSLVAVEMRNWVASDIQVTVPILEFLGTQSIKDFCYALARKSKLLRKDLSSE</sequence>
<dbReference type="GO" id="GO:0004315">
    <property type="term" value="F:3-oxoacyl-[acyl-carrier-protein] synthase activity"/>
    <property type="evidence" value="ECO:0007669"/>
    <property type="project" value="InterPro"/>
</dbReference>
<dbReference type="PANTHER" id="PTHR43775:SF29">
    <property type="entry name" value="ASPERFURANONE POLYKETIDE SYNTHASE AFOG-RELATED"/>
    <property type="match status" value="1"/>
</dbReference>
<feature type="transmembrane region" description="Helical" evidence="12">
    <location>
        <begin position="238"/>
        <end position="260"/>
    </location>
</feature>
<dbReference type="EMBL" id="JACBAE010001229">
    <property type="protein sequence ID" value="KAF7169924.1"/>
    <property type="molecule type" value="Genomic_DNA"/>
</dbReference>
<dbReference type="Pfam" id="PF22336">
    <property type="entry name" value="RhiE-like_linker"/>
    <property type="match status" value="1"/>
</dbReference>
<dbReference type="Pfam" id="PF07690">
    <property type="entry name" value="MFS_1"/>
    <property type="match status" value="1"/>
</dbReference>
<dbReference type="Gene3D" id="3.90.180.10">
    <property type="entry name" value="Medium-chain alcohol dehydrogenases, catalytic domain"/>
    <property type="match status" value="1"/>
</dbReference>
<dbReference type="InterPro" id="IPR036291">
    <property type="entry name" value="NAD(P)-bd_dom_sf"/>
</dbReference>
<dbReference type="InterPro" id="IPR049551">
    <property type="entry name" value="PKS_DH_C"/>
</dbReference>
<dbReference type="Proteomes" id="UP000654922">
    <property type="component" value="Unassembled WGS sequence"/>
</dbReference>
<dbReference type="InterPro" id="IPR049900">
    <property type="entry name" value="PKS_mFAS_DH"/>
</dbReference>